<protein>
    <recommendedName>
        <fullName evidence="3">Zinc finger protein 692</fullName>
    </recommendedName>
</protein>
<reference evidence="1" key="2">
    <citation type="submission" date="2025-09" db="UniProtKB">
        <authorList>
            <consortium name="Ensembl"/>
        </authorList>
    </citation>
    <scope>IDENTIFICATION</scope>
</reference>
<sequence>MLSSPPCIRKQKRKELDARRSKCRIRIGGHLEQWCQLKEQLGFSLHSQLAKYLIDR</sequence>
<evidence type="ECO:0000313" key="2">
    <source>
        <dbReference type="Proteomes" id="UP000472274"/>
    </source>
</evidence>
<evidence type="ECO:0000313" key="1">
    <source>
        <dbReference type="Ensembl" id="ENSTMTP00000024165.1"/>
    </source>
</evidence>
<evidence type="ECO:0008006" key="3">
    <source>
        <dbReference type="Google" id="ProtNLM"/>
    </source>
</evidence>
<dbReference type="InParanoid" id="A0A674JS23"/>
<dbReference type="Ensembl" id="ENSTMTT00000025017.1">
    <property type="protein sequence ID" value="ENSTMTP00000024165.1"/>
    <property type="gene ID" value="ENSTMTG00000017614.1"/>
</dbReference>
<dbReference type="Proteomes" id="UP000472274">
    <property type="component" value="Unplaced"/>
</dbReference>
<dbReference type="AlphaFoldDB" id="A0A674JS23"/>
<accession>A0A674JS23</accession>
<keyword evidence="2" id="KW-1185">Reference proteome</keyword>
<reference evidence="1" key="1">
    <citation type="submission" date="2025-08" db="UniProtKB">
        <authorList>
            <consortium name="Ensembl"/>
        </authorList>
    </citation>
    <scope>IDENTIFICATION</scope>
</reference>
<organism evidence="1 2">
    <name type="scientific">Terrapene triunguis</name>
    <name type="common">Three-toed box turtle</name>
    <dbReference type="NCBI Taxonomy" id="2587831"/>
    <lineage>
        <taxon>Eukaryota</taxon>
        <taxon>Metazoa</taxon>
        <taxon>Chordata</taxon>
        <taxon>Craniata</taxon>
        <taxon>Vertebrata</taxon>
        <taxon>Euteleostomi</taxon>
        <taxon>Archelosauria</taxon>
        <taxon>Testudinata</taxon>
        <taxon>Testudines</taxon>
        <taxon>Cryptodira</taxon>
        <taxon>Durocryptodira</taxon>
        <taxon>Testudinoidea</taxon>
        <taxon>Emydidae</taxon>
        <taxon>Terrapene</taxon>
    </lineage>
</organism>
<proteinExistence type="predicted"/>
<name>A0A674JS23_9SAUR</name>
<dbReference type="GeneTree" id="ENSGT00940000161175"/>